<feature type="compositionally biased region" description="Gly residues" evidence="6">
    <location>
        <begin position="404"/>
        <end position="441"/>
    </location>
</feature>
<dbReference type="PANTHER" id="PTHR48025">
    <property type="entry name" value="OS02G0815200 PROTEIN"/>
    <property type="match status" value="1"/>
</dbReference>
<dbReference type="InterPro" id="IPR000504">
    <property type="entry name" value="RRM_dom"/>
</dbReference>
<evidence type="ECO:0000256" key="3">
    <source>
        <dbReference type="ARBA" id="ARBA00022884"/>
    </source>
</evidence>
<dbReference type="SUPFAM" id="SSF54928">
    <property type="entry name" value="RNA-binding domain, RBD"/>
    <property type="match status" value="2"/>
</dbReference>
<feature type="domain" description="RRM" evidence="8">
    <location>
        <begin position="99"/>
        <end position="180"/>
    </location>
</feature>
<dbReference type="Gene3D" id="3.30.70.330">
    <property type="match status" value="3"/>
</dbReference>
<feature type="domain" description="RRM" evidence="8">
    <location>
        <begin position="313"/>
        <end position="390"/>
    </location>
</feature>
<proteinExistence type="predicted"/>
<feature type="compositionally biased region" description="Low complexity" evidence="6">
    <location>
        <begin position="296"/>
        <end position="310"/>
    </location>
</feature>
<dbReference type="InterPro" id="IPR050502">
    <property type="entry name" value="Euk_RNA-bind_prot"/>
</dbReference>
<dbReference type="InterPro" id="IPR013083">
    <property type="entry name" value="Znf_RING/FYVE/PHD"/>
</dbReference>
<dbReference type="EMBL" id="BTSX01000005">
    <property type="protein sequence ID" value="GMT02337.1"/>
    <property type="molecule type" value="Genomic_DNA"/>
</dbReference>
<keyword evidence="10" id="KW-1185">Reference proteome</keyword>
<dbReference type="SMART" id="SM00360">
    <property type="entry name" value="RRM"/>
    <property type="match status" value="3"/>
</dbReference>
<dbReference type="SMART" id="SM00361">
    <property type="entry name" value="RRM_1"/>
    <property type="match status" value="2"/>
</dbReference>
<reference evidence="9" key="1">
    <citation type="submission" date="2023-10" db="EMBL/GenBank/DDBJ databases">
        <title>Genome assembly of Pristionchus species.</title>
        <authorList>
            <person name="Yoshida K."/>
            <person name="Sommer R.J."/>
        </authorList>
    </citation>
    <scope>NUCLEOTIDE SEQUENCE</scope>
    <source>
        <strain evidence="9">RS0144</strain>
    </source>
</reference>
<feature type="non-terminal residue" evidence="9">
    <location>
        <position position="1"/>
    </location>
</feature>
<evidence type="ECO:0000259" key="7">
    <source>
        <dbReference type="PROSITE" id="PS50089"/>
    </source>
</evidence>
<gene>
    <name evidence="9" type="ORF">PENTCL1PPCAC_24511</name>
</gene>
<feature type="domain" description="RRM" evidence="8">
    <location>
        <begin position="188"/>
        <end position="267"/>
    </location>
</feature>
<dbReference type="InterPro" id="IPR035979">
    <property type="entry name" value="RBD_domain_sf"/>
</dbReference>
<keyword evidence="3 5" id="KW-0694">RNA-binding</keyword>
<dbReference type="InterPro" id="IPR012677">
    <property type="entry name" value="Nucleotide-bd_a/b_plait_sf"/>
</dbReference>
<comment type="caution">
    <text evidence="9">The sequence shown here is derived from an EMBL/GenBank/DDBJ whole genome shotgun (WGS) entry which is preliminary data.</text>
</comment>
<keyword evidence="1 4" id="KW-0479">Metal-binding</keyword>
<dbReference type="Pfam" id="PF00076">
    <property type="entry name" value="RRM_1"/>
    <property type="match status" value="3"/>
</dbReference>
<dbReference type="InterPro" id="IPR001841">
    <property type="entry name" value="Znf_RING"/>
</dbReference>
<keyword evidence="1 4" id="KW-0863">Zinc-finger</keyword>
<accession>A0AAV5U7G8</accession>
<dbReference type="Gene3D" id="3.30.40.10">
    <property type="entry name" value="Zinc/RING finger domain, C3HC4 (zinc finger)"/>
    <property type="match status" value="1"/>
</dbReference>
<feature type="region of interest" description="Disordered" evidence="6">
    <location>
        <begin position="397"/>
        <end position="471"/>
    </location>
</feature>
<evidence type="ECO:0000313" key="9">
    <source>
        <dbReference type="EMBL" id="GMT02337.1"/>
    </source>
</evidence>
<dbReference type="PROSITE" id="PS50102">
    <property type="entry name" value="RRM"/>
    <property type="match status" value="3"/>
</dbReference>
<dbReference type="Pfam" id="PF13639">
    <property type="entry name" value="zf-RING_2"/>
    <property type="match status" value="1"/>
</dbReference>
<dbReference type="PANTHER" id="PTHR48025:SF1">
    <property type="entry name" value="RRM DOMAIN-CONTAINING PROTEIN"/>
    <property type="match status" value="1"/>
</dbReference>
<keyword evidence="2" id="KW-0862">Zinc</keyword>
<protein>
    <recommendedName>
        <fullName evidence="11">RNA binding protein</fullName>
    </recommendedName>
</protein>
<evidence type="ECO:0000256" key="2">
    <source>
        <dbReference type="ARBA" id="ARBA00022833"/>
    </source>
</evidence>
<dbReference type="SMART" id="SM00184">
    <property type="entry name" value="RING"/>
    <property type="match status" value="1"/>
</dbReference>
<feature type="compositionally biased region" description="Gly residues" evidence="6">
    <location>
        <begin position="282"/>
        <end position="295"/>
    </location>
</feature>
<evidence type="ECO:0000256" key="6">
    <source>
        <dbReference type="SAM" id="MobiDB-lite"/>
    </source>
</evidence>
<feature type="domain" description="RING-type" evidence="7">
    <location>
        <begin position="14"/>
        <end position="52"/>
    </location>
</feature>
<evidence type="ECO:0000313" key="10">
    <source>
        <dbReference type="Proteomes" id="UP001432027"/>
    </source>
</evidence>
<sequence length="485" mass="50297">FQVPAKDMSTAGLCPICYEDMQGAATLPCGHIYDYECVLAWLQIQQTCPTCRSITSPSSIIKLYLPTAADIPATVRASRAAAAAAAATAEAADLNTNIGSLYVGNLHASVTNAMLTGKFSTCGEILSVHVQRDPATQTSYGYAYVNFKRKEDAERALAMNGYMLGPANGVQPMRVRKYEKDPLKRKSPNVYVKNLDRGVNSALLHETFSRLSCGTVQSCKIPLDGAGNNKGYGFVYFESEEACRKAIAAANGMTLAGKQLAVELNTKPAKAPVVTQAAARGGAAGTRGRGAGATGATGSRPTTTDYGTGNGTTNVYVKNLDKGVNSALLQETLARFGKITSCKVPVDASGNNKGFGFVYFETDAQCQRAVARANGMTLAGKQISVEINTKTQSAPVIQPQTRGGASGTSGRGAGTTGATGVAGSGTGTRGNYGPGARGTPGAGPANRGTRGQGTRGRGTGGGQGLQFTPDEMADIIRKMANIQTQ</sequence>
<evidence type="ECO:0000256" key="4">
    <source>
        <dbReference type="PROSITE-ProRule" id="PRU00175"/>
    </source>
</evidence>
<feature type="region of interest" description="Disordered" evidence="6">
    <location>
        <begin position="278"/>
        <end position="310"/>
    </location>
</feature>
<evidence type="ECO:0000256" key="1">
    <source>
        <dbReference type="ARBA" id="ARBA00022771"/>
    </source>
</evidence>
<name>A0AAV5U7G8_9BILA</name>
<dbReference type="AlphaFoldDB" id="A0AAV5U7G8"/>
<dbReference type="GO" id="GO:0003729">
    <property type="term" value="F:mRNA binding"/>
    <property type="evidence" value="ECO:0007669"/>
    <property type="project" value="TreeGrafter"/>
</dbReference>
<dbReference type="SUPFAM" id="SSF57850">
    <property type="entry name" value="RING/U-box"/>
    <property type="match status" value="1"/>
</dbReference>
<dbReference type="InterPro" id="IPR003954">
    <property type="entry name" value="RRM_euk-type"/>
</dbReference>
<evidence type="ECO:0000259" key="8">
    <source>
        <dbReference type="PROSITE" id="PS50102"/>
    </source>
</evidence>
<dbReference type="PROSITE" id="PS50089">
    <property type="entry name" value="ZF_RING_2"/>
    <property type="match status" value="1"/>
</dbReference>
<dbReference type="GO" id="GO:0005634">
    <property type="term" value="C:nucleus"/>
    <property type="evidence" value="ECO:0007669"/>
    <property type="project" value="TreeGrafter"/>
</dbReference>
<evidence type="ECO:0000256" key="5">
    <source>
        <dbReference type="PROSITE-ProRule" id="PRU00176"/>
    </source>
</evidence>
<feature type="compositionally biased region" description="Gly residues" evidence="6">
    <location>
        <begin position="450"/>
        <end position="464"/>
    </location>
</feature>
<evidence type="ECO:0008006" key="11">
    <source>
        <dbReference type="Google" id="ProtNLM"/>
    </source>
</evidence>
<dbReference type="Proteomes" id="UP001432027">
    <property type="component" value="Unassembled WGS sequence"/>
</dbReference>
<organism evidence="9 10">
    <name type="scientific">Pristionchus entomophagus</name>
    <dbReference type="NCBI Taxonomy" id="358040"/>
    <lineage>
        <taxon>Eukaryota</taxon>
        <taxon>Metazoa</taxon>
        <taxon>Ecdysozoa</taxon>
        <taxon>Nematoda</taxon>
        <taxon>Chromadorea</taxon>
        <taxon>Rhabditida</taxon>
        <taxon>Rhabditina</taxon>
        <taxon>Diplogasteromorpha</taxon>
        <taxon>Diplogasteroidea</taxon>
        <taxon>Neodiplogasteridae</taxon>
        <taxon>Pristionchus</taxon>
    </lineage>
</organism>
<dbReference type="GO" id="GO:0008270">
    <property type="term" value="F:zinc ion binding"/>
    <property type="evidence" value="ECO:0007669"/>
    <property type="project" value="UniProtKB-KW"/>
</dbReference>